<proteinExistence type="predicted"/>
<name>A0A8J1XIV0_OWEFU</name>
<organism evidence="1 2">
    <name type="scientific">Owenia fusiformis</name>
    <name type="common">Polychaete worm</name>
    <dbReference type="NCBI Taxonomy" id="6347"/>
    <lineage>
        <taxon>Eukaryota</taxon>
        <taxon>Metazoa</taxon>
        <taxon>Spiralia</taxon>
        <taxon>Lophotrochozoa</taxon>
        <taxon>Annelida</taxon>
        <taxon>Polychaeta</taxon>
        <taxon>Sedentaria</taxon>
        <taxon>Canalipalpata</taxon>
        <taxon>Sabellida</taxon>
        <taxon>Oweniida</taxon>
        <taxon>Oweniidae</taxon>
        <taxon>Owenia</taxon>
    </lineage>
</organism>
<comment type="caution">
    <text evidence="1">The sequence shown here is derived from an EMBL/GenBank/DDBJ whole genome shotgun (WGS) entry which is preliminary data.</text>
</comment>
<gene>
    <name evidence="1" type="ORF">OFUS_LOCUS23818</name>
</gene>
<keyword evidence="2" id="KW-1185">Reference proteome</keyword>
<dbReference type="Gene3D" id="2.60.40.10">
    <property type="entry name" value="Immunoglobulins"/>
    <property type="match status" value="1"/>
</dbReference>
<dbReference type="EMBL" id="CAIIXF020000011">
    <property type="protein sequence ID" value="CAH1799854.1"/>
    <property type="molecule type" value="Genomic_DNA"/>
</dbReference>
<accession>A0A8J1XIV0</accession>
<protein>
    <submittedName>
        <fullName evidence="1">Uncharacterized protein</fullName>
    </submittedName>
</protein>
<dbReference type="CDD" id="cd00063">
    <property type="entry name" value="FN3"/>
    <property type="match status" value="1"/>
</dbReference>
<dbReference type="InterPro" id="IPR003961">
    <property type="entry name" value="FN3_dom"/>
</dbReference>
<dbReference type="Proteomes" id="UP000749559">
    <property type="component" value="Unassembled WGS sequence"/>
</dbReference>
<dbReference type="AlphaFoldDB" id="A0A8J1XIV0"/>
<dbReference type="InterPro" id="IPR036116">
    <property type="entry name" value="FN3_sf"/>
</dbReference>
<reference evidence="1" key="1">
    <citation type="submission" date="2022-03" db="EMBL/GenBank/DDBJ databases">
        <authorList>
            <person name="Martin C."/>
        </authorList>
    </citation>
    <scope>NUCLEOTIDE SEQUENCE</scope>
</reference>
<dbReference type="SUPFAM" id="SSF49265">
    <property type="entry name" value="Fibronectin type III"/>
    <property type="match status" value="1"/>
</dbReference>
<evidence type="ECO:0000313" key="1">
    <source>
        <dbReference type="EMBL" id="CAH1799854.1"/>
    </source>
</evidence>
<evidence type="ECO:0000313" key="2">
    <source>
        <dbReference type="Proteomes" id="UP000749559"/>
    </source>
</evidence>
<dbReference type="InterPro" id="IPR013783">
    <property type="entry name" value="Ig-like_fold"/>
</dbReference>
<sequence length="139" mass="16187">MPYKTWILNLRAHYRHLFLAQGESISSTTVKLQWAHGDIGPSCLCSENTDRVYIVKYRKVGNMLFKRQRVEQQMYIIIDDLTPNSKYEFVVEDKMAEDHKKKFSERCFVVTKGFSIHTSKETARLVDGIQPINVTVTEV</sequence>